<dbReference type="NCBIfam" id="TIGR00797">
    <property type="entry name" value="matE"/>
    <property type="match status" value="1"/>
</dbReference>
<gene>
    <name evidence="9" type="ORF">F4V44_22020</name>
</gene>
<keyword evidence="10" id="KW-1185">Reference proteome</keyword>
<feature type="transmembrane region" description="Helical" evidence="8">
    <location>
        <begin position="350"/>
        <end position="374"/>
    </location>
</feature>
<keyword evidence="5 8" id="KW-0812">Transmembrane</keyword>
<dbReference type="GO" id="GO:0005886">
    <property type="term" value="C:plasma membrane"/>
    <property type="evidence" value="ECO:0007669"/>
    <property type="project" value="UniProtKB-SubCell"/>
</dbReference>
<evidence type="ECO:0000256" key="8">
    <source>
        <dbReference type="SAM" id="Phobius"/>
    </source>
</evidence>
<dbReference type="CDD" id="cd13134">
    <property type="entry name" value="MATE_like_8"/>
    <property type="match status" value="1"/>
</dbReference>
<keyword evidence="3" id="KW-0813">Transport</keyword>
<evidence type="ECO:0000256" key="4">
    <source>
        <dbReference type="ARBA" id="ARBA00022475"/>
    </source>
</evidence>
<evidence type="ECO:0000256" key="5">
    <source>
        <dbReference type="ARBA" id="ARBA00022692"/>
    </source>
</evidence>
<accession>A0A5J5HA82</accession>
<dbReference type="Proteomes" id="UP000326671">
    <property type="component" value="Unassembled WGS sequence"/>
</dbReference>
<organism evidence="9 10">
    <name type="scientific">Niallia endozanthoxylica</name>
    <dbReference type="NCBI Taxonomy" id="2036016"/>
    <lineage>
        <taxon>Bacteria</taxon>
        <taxon>Bacillati</taxon>
        <taxon>Bacillota</taxon>
        <taxon>Bacilli</taxon>
        <taxon>Bacillales</taxon>
        <taxon>Bacillaceae</taxon>
        <taxon>Niallia</taxon>
    </lineage>
</organism>
<dbReference type="AlphaFoldDB" id="A0A5J5HA82"/>
<dbReference type="PANTHER" id="PTHR42925">
    <property type="entry name" value="MULTIDRUG AND TOXIN EFFLUX PROTEIN MATE FAMILY"/>
    <property type="match status" value="1"/>
</dbReference>
<evidence type="ECO:0000256" key="2">
    <source>
        <dbReference type="ARBA" id="ARBA00010199"/>
    </source>
</evidence>
<evidence type="ECO:0000313" key="9">
    <source>
        <dbReference type="EMBL" id="KAA9016482.1"/>
    </source>
</evidence>
<evidence type="ECO:0000256" key="1">
    <source>
        <dbReference type="ARBA" id="ARBA00004651"/>
    </source>
</evidence>
<evidence type="ECO:0000256" key="7">
    <source>
        <dbReference type="ARBA" id="ARBA00023136"/>
    </source>
</evidence>
<dbReference type="RefSeq" id="WP_150442161.1">
    <property type="nucleotide sequence ID" value="NZ_VYKL01000038.1"/>
</dbReference>
<comment type="caution">
    <text evidence="9">The sequence shown here is derived from an EMBL/GenBank/DDBJ whole genome shotgun (WGS) entry which is preliminary data.</text>
</comment>
<sequence length="455" mass="49965">MNEQTGNYKEQTLFQITWPLFIEIALHMSMGIIATFMLGHYSDSAAAGVGVANQLLNIFILVFNVTSIGATILVGQKLGAGQLQQARQMARSAFGMNFWFGVIVALIVFFFGEHFLRLFDVQGKVFEYGLIFIKICGLSLFFESLSLALSAVLRSYGYTKESMYVTVLMNVVSIGGNILALSGIFGLPLTGVSGVSWAIVAARAISVILLLYLLYKKLSFSIKLRDILKFNPDDFRGLLSIGLPSAGEGLSYQFSQLIITGIVVSLGASSLAARVYILNISMLCFMFTMAISMGTQILVARHIGGIEFERAFQRGIRTLKISMAASLTVSLIIASIGSPILSIFTDDVNILTVGIPVLWAIVFIEPGRAMNIVLMNTLKSTGDARFPLITGIIFMWGIAVVFSYILGVHFGLGLLGIWIAQGMDEWIRGLLALKRWNHRPWERSIKVSHLRTKKA</sequence>
<keyword evidence="6 8" id="KW-1133">Transmembrane helix</keyword>
<evidence type="ECO:0000256" key="3">
    <source>
        <dbReference type="ARBA" id="ARBA00022448"/>
    </source>
</evidence>
<evidence type="ECO:0000313" key="10">
    <source>
        <dbReference type="Proteomes" id="UP000326671"/>
    </source>
</evidence>
<evidence type="ECO:0000256" key="6">
    <source>
        <dbReference type="ARBA" id="ARBA00022989"/>
    </source>
</evidence>
<dbReference type="GO" id="GO:0042910">
    <property type="term" value="F:xenobiotic transmembrane transporter activity"/>
    <property type="evidence" value="ECO:0007669"/>
    <property type="project" value="InterPro"/>
</dbReference>
<comment type="similarity">
    <text evidence="2">Belongs to the multi antimicrobial extrusion (MATE) (TC 2.A.66.1) family.</text>
</comment>
<keyword evidence="7 8" id="KW-0472">Membrane</keyword>
<dbReference type="PANTHER" id="PTHR42925:SF1">
    <property type="entry name" value="VIRULENCE FACTOR MVIN"/>
    <property type="match status" value="1"/>
</dbReference>
<reference evidence="9 10" key="1">
    <citation type="submission" date="2019-09" db="EMBL/GenBank/DDBJ databases">
        <title>Whole genome sequences of isolates from the Mars Exploration Rovers.</title>
        <authorList>
            <person name="Seuylemezian A."/>
            <person name="Vaishampayan P."/>
        </authorList>
    </citation>
    <scope>NUCLEOTIDE SEQUENCE [LARGE SCALE GENOMIC DNA]</scope>
    <source>
        <strain evidence="9 10">MER_TA_151</strain>
    </source>
</reference>
<feature type="transmembrane region" description="Helical" evidence="8">
    <location>
        <begin position="195"/>
        <end position="215"/>
    </location>
</feature>
<proteinExistence type="inferred from homology"/>
<feature type="transmembrane region" description="Helical" evidence="8">
    <location>
        <begin position="279"/>
        <end position="300"/>
    </location>
</feature>
<feature type="transmembrane region" description="Helical" evidence="8">
    <location>
        <begin position="386"/>
        <end position="406"/>
    </location>
</feature>
<name>A0A5J5HA82_9BACI</name>
<dbReference type="OrthoDB" id="9806302at2"/>
<dbReference type="InterPro" id="IPR048279">
    <property type="entry name" value="MdtK-like"/>
</dbReference>
<feature type="transmembrane region" description="Helical" evidence="8">
    <location>
        <begin position="128"/>
        <end position="153"/>
    </location>
</feature>
<dbReference type="GO" id="GO:0015297">
    <property type="term" value="F:antiporter activity"/>
    <property type="evidence" value="ECO:0007669"/>
    <property type="project" value="InterPro"/>
</dbReference>
<dbReference type="InterPro" id="IPR002528">
    <property type="entry name" value="MATE_fam"/>
</dbReference>
<feature type="transmembrane region" description="Helical" evidence="8">
    <location>
        <begin position="321"/>
        <end position="344"/>
    </location>
</feature>
<feature type="transmembrane region" description="Helical" evidence="8">
    <location>
        <begin position="54"/>
        <end position="75"/>
    </location>
</feature>
<dbReference type="PIRSF" id="PIRSF006603">
    <property type="entry name" value="DinF"/>
    <property type="match status" value="1"/>
</dbReference>
<keyword evidence="4" id="KW-1003">Cell membrane</keyword>
<protein>
    <submittedName>
        <fullName evidence="9">MATE family efflux transporter</fullName>
    </submittedName>
</protein>
<feature type="transmembrane region" description="Helical" evidence="8">
    <location>
        <begin position="96"/>
        <end position="116"/>
    </location>
</feature>
<dbReference type="Pfam" id="PF01554">
    <property type="entry name" value="MatE"/>
    <property type="match status" value="2"/>
</dbReference>
<dbReference type="InterPro" id="IPR047135">
    <property type="entry name" value="YsiQ"/>
</dbReference>
<comment type="subcellular location">
    <subcellularLocation>
        <location evidence="1">Cell membrane</location>
        <topology evidence="1">Multi-pass membrane protein</topology>
    </subcellularLocation>
</comment>
<feature type="transmembrane region" description="Helical" evidence="8">
    <location>
        <begin position="20"/>
        <end position="42"/>
    </location>
</feature>
<dbReference type="EMBL" id="VYKL01000038">
    <property type="protein sequence ID" value="KAA9016482.1"/>
    <property type="molecule type" value="Genomic_DNA"/>
</dbReference>
<feature type="transmembrane region" description="Helical" evidence="8">
    <location>
        <begin position="165"/>
        <end position="189"/>
    </location>
</feature>